<keyword evidence="6" id="KW-0109">Calcium transport</keyword>
<evidence type="ECO:0000256" key="15">
    <source>
        <dbReference type="ARBA" id="ARBA00023065"/>
    </source>
</evidence>
<keyword evidence="17" id="KW-0325">Glycoprotein</keyword>
<dbReference type="GO" id="GO:0042383">
    <property type="term" value="C:sarcolemma"/>
    <property type="evidence" value="ECO:0007669"/>
    <property type="project" value="TreeGrafter"/>
</dbReference>
<dbReference type="GO" id="GO:0098703">
    <property type="term" value="P:calcium ion import across plasma membrane"/>
    <property type="evidence" value="ECO:0007669"/>
    <property type="project" value="TreeGrafter"/>
</dbReference>
<dbReference type="Ensembl" id="ENSTNIT00000008983.1">
    <property type="protein sequence ID" value="ENSTNIP00000008813.1"/>
    <property type="gene ID" value="ENSTNIG00000006069.1"/>
</dbReference>
<keyword evidence="24" id="KW-1185">Reference proteome</keyword>
<dbReference type="GeneTree" id="ENSGT00940000158344"/>
<keyword evidence="7 21" id="KW-0812">Transmembrane</keyword>
<evidence type="ECO:0000256" key="19">
    <source>
        <dbReference type="ARBA" id="ARBA00033667"/>
    </source>
</evidence>
<keyword evidence="14" id="KW-0915">Sodium</keyword>
<evidence type="ECO:0000256" key="13">
    <source>
        <dbReference type="ARBA" id="ARBA00022989"/>
    </source>
</evidence>
<feature type="transmembrane region" description="Helical" evidence="21">
    <location>
        <begin position="795"/>
        <end position="815"/>
    </location>
</feature>
<dbReference type="Pfam" id="PF16494">
    <property type="entry name" value="Na_Ca_ex_C"/>
    <property type="match status" value="1"/>
</dbReference>
<organism evidence="23 24">
    <name type="scientific">Tetraodon nigroviridis</name>
    <name type="common">Spotted green pufferfish</name>
    <name type="synonym">Chelonodon nigroviridis</name>
    <dbReference type="NCBI Taxonomy" id="99883"/>
    <lineage>
        <taxon>Eukaryota</taxon>
        <taxon>Metazoa</taxon>
        <taxon>Chordata</taxon>
        <taxon>Craniata</taxon>
        <taxon>Vertebrata</taxon>
        <taxon>Euteleostomi</taxon>
        <taxon>Actinopterygii</taxon>
        <taxon>Neopterygii</taxon>
        <taxon>Teleostei</taxon>
        <taxon>Neoteleostei</taxon>
        <taxon>Acanthomorphata</taxon>
        <taxon>Eupercaria</taxon>
        <taxon>Tetraodontiformes</taxon>
        <taxon>Tetradontoidea</taxon>
        <taxon>Tetraodontidae</taxon>
        <taxon>Tetraodon</taxon>
    </lineage>
</organism>
<feature type="transmembrane region" description="Helical" evidence="21">
    <location>
        <begin position="169"/>
        <end position="190"/>
    </location>
</feature>
<dbReference type="InterPro" id="IPR038081">
    <property type="entry name" value="CalX-like_sf"/>
</dbReference>
<dbReference type="SMART" id="SM00237">
    <property type="entry name" value="Calx_beta"/>
    <property type="match status" value="2"/>
</dbReference>
<dbReference type="InterPro" id="IPR003644">
    <property type="entry name" value="Calx_beta"/>
</dbReference>
<dbReference type="GO" id="GO:0030424">
    <property type="term" value="C:axon"/>
    <property type="evidence" value="ECO:0007669"/>
    <property type="project" value="TreeGrafter"/>
</dbReference>
<feature type="transmembrane region" description="Helical" evidence="21">
    <location>
        <begin position="138"/>
        <end position="157"/>
    </location>
</feature>
<accession>H3CKN4</accession>
<dbReference type="PRINTS" id="PR01259">
    <property type="entry name" value="NACAEXCHNGR"/>
</dbReference>
<comment type="subcellular location">
    <subcellularLocation>
        <location evidence="1">Cell membrane</location>
        <topology evidence="1">Multi-pass membrane protein</topology>
    </subcellularLocation>
</comment>
<dbReference type="OMA" id="MENCGAV"/>
<feature type="domain" description="Calx-beta" evidence="22">
    <location>
        <begin position="335"/>
        <end position="436"/>
    </location>
</feature>
<evidence type="ECO:0000256" key="7">
    <source>
        <dbReference type="ARBA" id="ARBA00022692"/>
    </source>
</evidence>
<evidence type="ECO:0000256" key="4">
    <source>
        <dbReference type="ARBA" id="ARBA00022449"/>
    </source>
</evidence>
<keyword evidence="4" id="KW-0050">Antiport</keyword>
<dbReference type="GO" id="GO:0007154">
    <property type="term" value="P:cell communication"/>
    <property type="evidence" value="ECO:0007669"/>
    <property type="project" value="InterPro"/>
</dbReference>
<dbReference type="FunFam" id="1.20.1420.30:FF:000003">
    <property type="entry name" value="sodium/calcium exchanger 1 isoform X1"/>
    <property type="match status" value="1"/>
</dbReference>
<evidence type="ECO:0000256" key="18">
    <source>
        <dbReference type="ARBA" id="ARBA00023201"/>
    </source>
</evidence>
<proteinExistence type="inferred from homology"/>
<dbReference type="InterPro" id="IPR051171">
    <property type="entry name" value="CaCA"/>
</dbReference>
<dbReference type="GO" id="GO:0046872">
    <property type="term" value="F:metal ion binding"/>
    <property type="evidence" value="ECO:0007669"/>
    <property type="project" value="UniProtKB-KW"/>
</dbReference>
<keyword evidence="12" id="KW-0112">Calmodulin-binding</keyword>
<feature type="domain" description="Calx-beta" evidence="22">
    <location>
        <begin position="461"/>
        <end position="560"/>
    </location>
</feature>
<evidence type="ECO:0000256" key="11">
    <source>
        <dbReference type="ARBA" id="ARBA00022837"/>
    </source>
</evidence>
<evidence type="ECO:0000256" key="21">
    <source>
        <dbReference type="SAM" id="Phobius"/>
    </source>
</evidence>
<evidence type="ECO:0000256" key="1">
    <source>
        <dbReference type="ARBA" id="ARBA00004651"/>
    </source>
</evidence>
<keyword evidence="15" id="KW-0406">Ion transport</keyword>
<feature type="transmembrane region" description="Helical" evidence="21">
    <location>
        <begin position="835"/>
        <end position="856"/>
    </location>
</feature>
<evidence type="ECO:0000256" key="14">
    <source>
        <dbReference type="ARBA" id="ARBA00023053"/>
    </source>
</evidence>
<dbReference type="Pfam" id="PF03160">
    <property type="entry name" value="Calx-beta"/>
    <property type="match status" value="2"/>
</dbReference>
<feature type="transmembrane region" description="Helical" evidence="21">
    <location>
        <begin position="764"/>
        <end position="783"/>
    </location>
</feature>
<keyword evidence="9" id="KW-0732">Signal</keyword>
<keyword evidence="18" id="KW-0739">Sodium transport</keyword>
<dbReference type="Gene3D" id="1.20.1420.30">
    <property type="entry name" value="NCX, central ion-binding region"/>
    <property type="match status" value="2"/>
</dbReference>
<protein>
    <submittedName>
        <fullName evidence="23">Solute carrier family 8 member 2a</fullName>
    </submittedName>
</protein>
<dbReference type="Gene3D" id="2.60.40.2030">
    <property type="match status" value="2"/>
</dbReference>
<dbReference type="Pfam" id="PF01699">
    <property type="entry name" value="Na_Ca_ex"/>
    <property type="match status" value="2"/>
</dbReference>
<dbReference type="SUPFAM" id="SSF141072">
    <property type="entry name" value="CalX-like"/>
    <property type="match status" value="2"/>
</dbReference>
<feature type="transmembrane region" description="Helical" evidence="21">
    <location>
        <begin position="689"/>
        <end position="711"/>
    </location>
</feature>
<feature type="transmembrane region" description="Helical" evidence="21">
    <location>
        <begin position="723"/>
        <end position="744"/>
    </location>
</feature>
<keyword evidence="5" id="KW-1003">Cell membrane</keyword>
<evidence type="ECO:0000256" key="16">
    <source>
        <dbReference type="ARBA" id="ARBA00023136"/>
    </source>
</evidence>
<name>H3CKN4_TETNG</name>
<dbReference type="GO" id="GO:0005432">
    <property type="term" value="F:calcium:sodium antiporter activity"/>
    <property type="evidence" value="ECO:0007669"/>
    <property type="project" value="InterPro"/>
</dbReference>
<reference evidence="23" key="2">
    <citation type="submission" date="2025-08" db="UniProtKB">
        <authorList>
            <consortium name="Ensembl"/>
        </authorList>
    </citation>
    <scope>IDENTIFICATION</scope>
</reference>
<feature type="transmembrane region" description="Helical" evidence="21">
    <location>
        <begin position="202"/>
        <end position="222"/>
    </location>
</feature>
<keyword evidence="10" id="KW-0677">Repeat</keyword>
<keyword evidence="13 21" id="KW-1133">Transmembrane helix</keyword>
<comment type="catalytic activity">
    <reaction evidence="19">
        <text>Ca(2+)(in) + 3 Na(+)(out) = Ca(2+)(out) + 3 Na(+)(in)</text>
        <dbReference type="Rhea" id="RHEA:69955"/>
        <dbReference type="ChEBI" id="CHEBI:29101"/>
        <dbReference type="ChEBI" id="CHEBI:29108"/>
    </reaction>
</comment>
<sequence>SGASGDAPGPPNGTCSGLVVCKPGLLLPVWTPLNPSPGQQAGRAVVYFLGLIYLFLGVSIIADRFMASIEVITSQEKEVTLTGPGGAPLVRRVRVWNETVSNLTLMALGSSAPEILLSVIEVCGHGFAAGALGPGTIVGSAAFNMLVIVGVCVLVVPDGETRRIQRLPVYLLTASWSVLAYVWLYLILAVSSPGIVEVWETALTHVYFPFVLLAWLTDRRLLSFTRLRRRRNAERHGIVGEMEGDLEMEGVDGVGADELRVGGSPGGMLAAHTGQQVDQSREEVLAVLRDLRLRHPDKDLDQLTHMAAYWVLQRQRRSRAFYRVQVTRMLTGSGNVLRNYEAQASCCRVGFERARYQCMENCGAVCLGVSLTGGTGRDTFLVDYCTENGSARAGADYGFRSGTLVFGPGEGRQEIQVDVLDDEVFEEDKHFFVRLQNLRLGEDGCEGTGSPPRARLAEPLACVTILDDDHAGVFVFGQQVLRRDESGDTLTVAVLRNSGSRGPVALAYRTEDSSAAAGGDYQRSQGLLRFADRETSQTLKVQISRVEPREEQRSFFIVLEEPRWQQEDASAPSTGGSSLDQEDAGRLSEPGKPVLGERSRLEVVLDPSPELRVTVDTLVSGTSLALVMATHSWREQFAQALSVGAAAEQDGEAAAPQGPGRMDYFLHFLCLFWKVVFACIPPTQYWNGWACFCVSVVGIGLLTALIGDLASHFGCTVGLRDSVTALVFVALGTSLPDTFASKVAATQDRHADACVGNVTGSNSVNVFLGIGVAWTVAALYWHSRGEHFRVEPGSLAFSVTLFTVFALLAMAVLWLRRRSSVGGELGGPRGPKVLTALLFFGLWLLYVLLSSLEAYCHLRGF</sequence>
<feature type="region of interest" description="Disordered" evidence="20">
    <location>
        <begin position="565"/>
        <end position="593"/>
    </location>
</feature>
<dbReference type="PANTHER" id="PTHR11878">
    <property type="entry name" value="SODIUM/CALCIUM EXCHANGER"/>
    <property type="match status" value="1"/>
</dbReference>
<evidence type="ECO:0000256" key="9">
    <source>
        <dbReference type="ARBA" id="ARBA00022729"/>
    </source>
</evidence>
<evidence type="ECO:0000256" key="12">
    <source>
        <dbReference type="ARBA" id="ARBA00022860"/>
    </source>
</evidence>
<dbReference type="NCBIfam" id="TIGR00845">
    <property type="entry name" value="caca"/>
    <property type="match status" value="1"/>
</dbReference>
<keyword evidence="16 21" id="KW-0472">Membrane</keyword>
<dbReference type="AlphaFoldDB" id="H3CKN4"/>
<evidence type="ECO:0000256" key="20">
    <source>
        <dbReference type="SAM" id="MobiDB-lite"/>
    </source>
</evidence>
<dbReference type="InterPro" id="IPR004837">
    <property type="entry name" value="NaCa_Exmemb"/>
</dbReference>
<evidence type="ECO:0000259" key="22">
    <source>
        <dbReference type="SMART" id="SM00237"/>
    </source>
</evidence>
<keyword evidence="3" id="KW-0813">Transport</keyword>
<dbReference type="InterPro" id="IPR044880">
    <property type="entry name" value="NCX_ion-bd_dom_sf"/>
</dbReference>
<dbReference type="InterPro" id="IPR032452">
    <property type="entry name" value="Na_Ca_Ex_C-exten"/>
</dbReference>
<evidence type="ECO:0000256" key="6">
    <source>
        <dbReference type="ARBA" id="ARBA00022568"/>
    </source>
</evidence>
<keyword evidence="8" id="KW-0479">Metal-binding</keyword>
<dbReference type="PANTHER" id="PTHR11878:SF77">
    <property type="entry name" value="SODIUM_CALCIUM EXCHANGER 2 ISOFORM X1"/>
    <property type="match status" value="1"/>
</dbReference>
<dbReference type="GO" id="GO:0098794">
    <property type="term" value="C:postsynapse"/>
    <property type="evidence" value="ECO:0007669"/>
    <property type="project" value="TreeGrafter"/>
</dbReference>
<feature type="compositionally biased region" description="Polar residues" evidence="20">
    <location>
        <begin position="567"/>
        <end position="579"/>
    </location>
</feature>
<evidence type="ECO:0000256" key="10">
    <source>
        <dbReference type="ARBA" id="ARBA00022737"/>
    </source>
</evidence>
<evidence type="ECO:0000256" key="5">
    <source>
        <dbReference type="ARBA" id="ARBA00022475"/>
    </source>
</evidence>
<evidence type="ECO:0000313" key="23">
    <source>
        <dbReference type="Ensembl" id="ENSTNIP00000008813.1"/>
    </source>
</evidence>
<evidence type="ECO:0000256" key="8">
    <source>
        <dbReference type="ARBA" id="ARBA00022723"/>
    </source>
</evidence>
<keyword evidence="11" id="KW-0106">Calcium</keyword>
<reference evidence="24" key="1">
    <citation type="journal article" date="2004" name="Nature">
        <title>Genome duplication in the teleost fish Tetraodon nigroviridis reveals the early vertebrate proto-karyotype.</title>
        <authorList>
            <person name="Jaillon O."/>
            <person name="Aury J.-M."/>
            <person name="Brunet F."/>
            <person name="Petit J.-L."/>
            <person name="Stange-Thomann N."/>
            <person name="Mauceli E."/>
            <person name="Bouneau L."/>
            <person name="Fischer C."/>
            <person name="Ozouf-Costaz C."/>
            <person name="Bernot A."/>
            <person name="Nicaud S."/>
            <person name="Jaffe D."/>
            <person name="Fisher S."/>
            <person name="Lutfalla G."/>
            <person name="Dossat C."/>
            <person name="Segurens B."/>
            <person name="Dasilva C."/>
            <person name="Salanoubat M."/>
            <person name="Levy M."/>
            <person name="Boudet N."/>
            <person name="Castellano S."/>
            <person name="Anthouard V."/>
            <person name="Jubin C."/>
            <person name="Castelli V."/>
            <person name="Katinka M."/>
            <person name="Vacherie B."/>
            <person name="Biemont C."/>
            <person name="Skalli Z."/>
            <person name="Cattolico L."/>
            <person name="Poulain J."/>
            <person name="De Berardinis V."/>
            <person name="Cruaud C."/>
            <person name="Duprat S."/>
            <person name="Brottier P."/>
            <person name="Coutanceau J.-P."/>
            <person name="Gouzy J."/>
            <person name="Parra G."/>
            <person name="Lardier G."/>
            <person name="Chapple C."/>
            <person name="McKernan K.J."/>
            <person name="McEwan P."/>
            <person name="Bosak S."/>
            <person name="Kellis M."/>
            <person name="Volff J.-N."/>
            <person name="Guigo R."/>
            <person name="Zody M.C."/>
            <person name="Mesirov J."/>
            <person name="Lindblad-Toh K."/>
            <person name="Birren B."/>
            <person name="Nusbaum C."/>
            <person name="Kahn D."/>
            <person name="Robinson-Rechavi M."/>
            <person name="Laudet V."/>
            <person name="Schachter V."/>
            <person name="Quetier F."/>
            <person name="Saurin W."/>
            <person name="Scarpelli C."/>
            <person name="Wincker P."/>
            <person name="Lander E.S."/>
            <person name="Weissenbach J."/>
            <person name="Roest Crollius H."/>
        </authorList>
    </citation>
    <scope>NUCLEOTIDE SEQUENCE [LARGE SCALE GENOMIC DNA]</scope>
</reference>
<dbReference type="InterPro" id="IPR004836">
    <property type="entry name" value="Na_Ca_Ex"/>
</dbReference>
<dbReference type="GO" id="GO:0005516">
    <property type="term" value="F:calmodulin binding"/>
    <property type="evidence" value="ECO:0007669"/>
    <property type="project" value="UniProtKB-KW"/>
</dbReference>
<dbReference type="HOGENOM" id="CLU_012872_1_0_1"/>
<evidence type="ECO:0000256" key="2">
    <source>
        <dbReference type="ARBA" id="ARBA00007489"/>
    </source>
</evidence>
<dbReference type="InParanoid" id="H3CKN4"/>
<comment type="similarity">
    <text evidence="2">Belongs to the Ca(2+):cation antiporter (CaCA) (TC 2.A.19) family. SLC8 subfamily.</text>
</comment>
<feature type="transmembrane region" description="Helical" evidence="21">
    <location>
        <begin position="44"/>
        <end position="62"/>
    </location>
</feature>
<evidence type="ECO:0000256" key="3">
    <source>
        <dbReference type="ARBA" id="ARBA00022448"/>
    </source>
</evidence>
<evidence type="ECO:0000256" key="17">
    <source>
        <dbReference type="ARBA" id="ARBA00023180"/>
    </source>
</evidence>
<evidence type="ECO:0000313" key="24">
    <source>
        <dbReference type="Proteomes" id="UP000007303"/>
    </source>
</evidence>
<reference evidence="23" key="3">
    <citation type="submission" date="2025-09" db="UniProtKB">
        <authorList>
            <consortium name="Ensembl"/>
        </authorList>
    </citation>
    <scope>IDENTIFICATION</scope>
</reference>
<dbReference type="Proteomes" id="UP000007303">
    <property type="component" value="Unassembled WGS sequence"/>
</dbReference>